<comment type="caution">
    <text evidence="1">The sequence shown here is derived from an EMBL/GenBank/DDBJ whole genome shotgun (WGS) entry which is preliminary data.</text>
</comment>
<evidence type="ECO:0008006" key="3">
    <source>
        <dbReference type="Google" id="ProtNLM"/>
    </source>
</evidence>
<evidence type="ECO:0000313" key="1">
    <source>
        <dbReference type="EMBL" id="MCD9641750.1"/>
    </source>
</evidence>
<proteinExistence type="predicted"/>
<sequence length="168" mass="18712">MVTSRKLRAFKNWMKWQGLECSDALDLVVTTNSSAVSVRALCDLDDGDLVASIPKESCLTVKTSGARQMIEEAELEGILALAVAIMYERSLGPLSPWFGYLQLLPYSEPIPLLWSLSEIDSLLAGTELHKERRVIDEEDLYTVHPKESSLTGIAILSGKCRPFYVYSK</sequence>
<dbReference type="InterPro" id="IPR046341">
    <property type="entry name" value="SET_dom_sf"/>
</dbReference>
<dbReference type="EMBL" id="JACEIK010003449">
    <property type="protein sequence ID" value="MCD9641750.1"/>
    <property type="molecule type" value="Genomic_DNA"/>
</dbReference>
<dbReference type="InterPro" id="IPR050600">
    <property type="entry name" value="SETD3_SETD6_MTase"/>
</dbReference>
<dbReference type="Gene3D" id="3.90.1410.10">
    <property type="entry name" value="set domain protein methyltransferase, domain 1"/>
    <property type="match status" value="1"/>
</dbReference>
<dbReference type="PANTHER" id="PTHR13271:SF34">
    <property type="entry name" value="N-LYSINE METHYLTRANSFERASE SETD6"/>
    <property type="match status" value="1"/>
</dbReference>
<name>A0ABS8V3L9_DATST</name>
<accession>A0ABS8V3L9</accession>
<evidence type="ECO:0000313" key="2">
    <source>
        <dbReference type="Proteomes" id="UP000823775"/>
    </source>
</evidence>
<gene>
    <name evidence="1" type="ORF">HAX54_028177</name>
</gene>
<keyword evidence="2" id="KW-1185">Reference proteome</keyword>
<dbReference type="SUPFAM" id="SSF82199">
    <property type="entry name" value="SET domain"/>
    <property type="match status" value="1"/>
</dbReference>
<protein>
    <recommendedName>
        <fullName evidence="3">SET domain-containing protein</fullName>
    </recommendedName>
</protein>
<organism evidence="1 2">
    <name type="scientific">Datura stramonium</name>
    <name type="common">Jimsonweed</name>
    <name type="synonym">Common thornapple</name>
    <dbReference type="NCBI Taxonomy" id="4076"/>
    <lineage>
        <taxon>Eukaryota</taxon>
        <taxon>Viridiplantae</taxon>
        <taxon>Streptophyta</taxon>
        <taxon>Embryophyta</taxon>
        <taxon>Tracheophyta</taxon>
        <taxon>Spermatophyta</taxon>
        <taxon>Magnoliopsida</taxon>
        <taxon>eudicotyledons</taxon>
        <taxon>Gunneridae</taxon>
        <taxon>Pentapetalae</taxon>
        <taxon>asterids</taxon>
        <taxon>lamiids</taxon>
        <taxon>Solanales</taxon>
        <taxon>Solanaceae</taxon>
        <taxon>Solanoideae</taxon>
        <taxon>Datureae</taxon>
        <taxon>Datura</taxon>
    </lineage>
</organism>
<dbReference type="Proteomes" id="UP000823775">
    <property type="component" value="Unassembled WGS sequence"/>
</dbReference>
<reference evidence="1 2" key="1">
    <citation type="journal article" date="2021" name="BMC Genomics">
        <title>Datura genome reveals duplications of psychoactive alkaloid biosynthetic genes and high mutation rate following tissue culture.</title>
        <authorList>
            <person name="Rajewski A."/>
            <person name="Carter-House D."/>
            <person name="Stajich J."/>
            <person name="Litt A."/>
        </authorList>
    </citation>
    <scope>NUCLEOTIDE SEQUENCE [LARGE SCALE GENOMIC DNA]</scope>
    <source>
        <strain evidence="1">AR-01</strain>
    </source>
</reference>
<dbReference type="CDD" id="cd10527">
    <property type="entry name" value="SET_LSMT"/>
    <property type="match status" value="1"/>
</dbReference>
<dbReference type="PANTHER" id="PTHR13271">
    <property type="entry name" value="UNCHARACTERIZED PUTATIVE METHYLTRANSFERASE"/>
    <property type="match status" value="1"/>
</dbReference>